<gene>
    <name evidence="2" type="ORF">SAMN06297387_105165</name>
</gene>
<sequence length="406" mass="43449">MHLGFLSPLLQRPGPWASVYVNTSQIAADAEEQIALQARAAGDQLAGQGADEATCRAVRAACAGLDRGEAGHALFATEGEVVLDVPLTSPPPSPPSTTWASLPRLGPMLDYGERRPPTLVAFVDREGADIRYLGTHGGARPMERVAGQEWPIHRTGRADWSERHFQLAVENTWEENARLIAEHLADDAAEAGAELLVLAGEPRERVAVLDQLPEPLRESAVESEFGGRAAGTDEERLDARVAEARTALSERRAARRYDRFLAGRVETDERGVDAVEGVPALLDAAREHRIDTLLVRLDGPDLHRDVWVGAEPDQLAARRSESAYLGEPEPRPARADDALLRSAAANEAEVVVVAGPVPEEGPFVARDGLPAGGLGALLRWPYQDGVPDGGHRPPGDIPTGGPRAPG</sequence>
<evidence type="ECO:0000256" key="1">
    <source>
        <dbReference type="SAM" id="MobiDB-lite"/>
    </source>
</evidence>
<protein>
    <recommendedName>
        <fullName evidence="4">Peptide chain release factor 1 (ERF1)</fullName>
    </recommendedName>
</protein>
<dbReference type="EMBL" id="OCNE01000005">
    <property type="protein sequence ID" value="SOD62349.1"/>
    <property type="molecule type" value="Genomic_DNA"/>
</dbReference>
<organism evidence="2 3">
    <name type="scientific">Streptomyces zhaozhouensis</name>
    <dbReference type="NCBI Taxonomy" id="1300267"/>
    <lineage>
        <taxon>Bacteria</taxon>
        <taxon>Bacillati</taxon>
        <taxon>Actinomycetota</taxon>
        <taxon>Actinomycetes</taxon>
        <taxon>Kitasatosporales</taxon>
        <taxon>Streptomycetaceae</taxon>
        <taxon>Streptomyces</taxon>
    </lineage>
</organism>
<keyword evidence="3" id="KW-1185">Reference proteome</keyword>
<dbReference type="RefSeq" id="WP_097230825.1">
    <property type="nucleotide sequence ID" value="NZ_OCNE01000005.1"/>
</dbReference>
<dbReference type="AlphaFoldDB" id="A0A286DUK7"/>
<evidence type="ECO:0008006" key="4">
    <source>
        <dbReference type="Google" id="ProtNLM"/>
    </source>
</evidence>
<name>A0A286DUK7_9ACTN</name>
<reference evidence="2 3" key="1">
    <citation type="submission" date="2017-09" db="EMBL/GenBank/DDBJ databases">
        <authorList>
            <person name="Ehlers B."/>
            <person name="Leendertz F.H."/>
        </authorList>
    </citation>
    <scope>NUCLEOTIDE SEQUENCE [LARGE SCALE GENOMIC DNA]</scope>
    <source>
        <strain evidence="2 3">CGMCC 4.7095</strain>
    </source>
</reference>
<proteinExistence type="predicted"/>
<dbReference type="Proteomes" id="UP000219072">
    <property type="component" value="Unassembled WGS sequence"/>
</dbReference>
<feature type="region of interest" description="Disordered" evidence="1">
    <location>
        <begin position="383"/>
        <end position="406"/>
    </location>
</feature>
<dbReference type="OrthoDB" id="5179393at2"/>
<dbReference type="InterPro" id="IPR040701">
    <property type="entry name" value="Bact_RF_family2"/>
</dbReference>
<dbReference type="Pfam" id="PF18844">
    <property type="entry name" value="baeRF_family2"/>
    <property type="match status" value="1"/>
</dbReference>
<accession>A0A286DUK7</accession>
<evidence type="ECO:0000313" key="2">
    <source>
        <dbReference type="EMBL" id="SOD62349.1"/>
    </source>
</evidence>
<evidence type="ECO:0000313" key="3">
    <source>
        <dbReference type="Proteomes" id="UP000219072"/>
    </source>
</evidence>